<protein>
    <submittedName>
        <fullName evidence="2">Uncharacterized protein</fullName>
    </submittedName>
</protein>
<accession>A0A6H5HU51</accession>
<name>A0A6H5HU51_9HEMI</name>
<dbReference type="AlphaFoldDB" id="A0A6H5HU51"/>
<dbReference type="EMBL" id="CADCXU010033002">
    <property type="protein sequence ID" value="CAB0018570.1"/>
    <property type="molecule type" value="Genomic_DNA"/>
</dbReference>
<gene>
    <name evidence="2" type="ORF">NTEN_LOCUS22406</name>
</gene>
<feature type="compositionally biased region" description="Basic and acidic residues" evidence="1">
    <location>
        <begin position="162"/>
        <end position="173"/>
    </location>
</feature>
<evidence type="ECO:0000313" key="3">
    <source>
        <dbReference type="Proteomes" id="UP000479000"/>
    </source>
</evidence>
<organism evidence="2 3">
    <name type="scientific">Nesidiocoris tenuis</name>
    <dbReference type="NCBI Taxonomy" id="355587"/>
    <lineage>
        <taxon>Eukaryota</taxon>
        <taxon>Metazoa</taxon>
        <taxon>Ecdysozoa</taxon>
        <taxon>Arthropoda</taxon>
        <taxon>Hexapoda</taxon>
        <taxon>Insecta</taxon>
        <taxon>Pterygota</taxon>
        <taxon>Neoptera</taxon>
        <taxon>Paraneoptera</taxon>
        <taxon>Hemiptera</taxon>
        <taxon>Heteroptera</taxon>
        <taxon>Panheteroptera</taxon>
        <taxon>Cimicomorpha</taxon>
        <taxon>Miridae</taxon>
        <taxon>Dicyphina</taxon>
        <taxon>Nesidiocoris</taxon>
    </lineage>
</organism>
<feature type="non-terminal residue" evidence="2">
    <location>
        <position position="220"/>
    </location>
</feature>
<reference evidence="2 3" key="1">
    <citation type="submission" date="2020-02" db="EMBL/GenBank/DDBJ databases">
        <authorList>
            <person name="Ferguson B K."/>
        </authorList>
    </citation>
    <scope>NUCLEOTIDE SEQUENCE [LARGE SCALE GENOMIC DNA]</scope>
</reference>
<proteinExistence type="predicted"/>
<keyword evidence="3" id="KW-1185">Reference proteome</keyword>
<sequence length="220" mass="24251">MDDYEGCERVVVKTGNVINNNDILKRPGKTAADEKCYLRTNWTKFCPDSPSSNYTWPNSKLTSNAEASWLRKVLKGGGKRWEKPRFVIPLAVIPLHVLDGASGSLERLPGSGCLERLRPQLLRGSAAADGERREESVVRKPPGGIRGAARLAHSYVPPFRQRRSDGPPGRESETADNSNGLNRDCTWTVHGPWIRAEHRSDKFHRAATHSASASGEGSII</sequence>
<dbReference type="Proteomes" id="UP000479000">
    <property type="component" value="Unassembled WGS sequence"/>
</dbReference>
<evidence type="ECO:0000256" key="1">
    <source>
        <dbReference type="SAM" id="MobiDB-lite"/>
    </source>
</evidence>
<feature type="region of interest" description="Disordered" evidence="1">
    <location>
        <begin position="125"/>
        <end position="183"/>
    </location>
</feature>
<feature type="compositionally biased region" description="Basic and acidic residues" evidence="1">
    <location>
        <begin position="129"/>
        <end position="138"/>
    </location>
</feature>
<evidence type="ECO:0000313" key="2">
    <source>
        <dbReference type="EMBL" id="CAB0018570.1"/>
    </source>
</evidence>
<dbReference type="OrthoDB" id="5596051at2759"/>